<keyword evidence="1" id="KW-0472">Membrane</keyword>
<evidence type="ECO:0000256" key="1">
    <source>
        <dbReference type="SAM" id="Phobius"/>
    </source>
</evidence>
<sequence>MNWLTFALMTVVSWGLYGIFLHNGQTAMADKSNGLYKAFLFVGLAYFITAVLAPLGMLISRKASWSMPTAGMGWSLVAGIVGALGAFCVLLAFANGGKPGVVMSIVFGGAPVVNAVVALVLHPPEGGWGTIKPQFYLGIAMAALGGCLVTIYKPAPPKPAPAPAVVQAAARSNPNKIN</sequence>
<dbReference type="STRING" id="320771.Cflav_PD1322"/>
<feature type="transmembrane region" description="Helical" evidence="1">
    <location>
        <begin position="35"/>
        <end position="59"/>
    </location>
</feature>
<feature type="transmembrane region" description="Helical" evidence="1">
    <location>
        <begin position="134"/>
        <end position="152"/>
    </location>
</feature>
<proteinExistence type="predicted"/>
<gene>
    <name evidence="2" type="ORF">Cflav_PD1322</name>
</gene>
<accession>B9XPY6</accession>
<feature type="transmembrane region" description="Helical" evidence="1">
    <location>
        <begin position="6"/>
        <end position="23"/>
    </location>
</feature>
<reference evidence="2 3" key="1">
    <citation type="journal article" date="2011" name="J. Bacteriol.">
        <title>Genome sequence of 'Pedosphaera parvula' Ellin514, an aerobic Verrucomicrobial isolate from pasture soil.</title>
        <authorList>
            <person name="Kant R."/>
            <person name="van Passel M.W."/>
            <person name="Sangwan P."/>
            <person name="Palva A."/>
            <person name="Lucas S."/>
            <person name="Copeland A."/>
            <person name="Lapidus A."/>
            <person name="Glavina Del Rio T."/>
            <person name="Dalin E."/>
            <person name="Tice H."/>
            <person name="Bruce D."/>
            <person name="Goodwin L."/>
            <person name="Pitluck S."/>
            <person name="Chertkov O."/>
            <person name="Larimer F.W."/>
            <person name="Land M.L."/>
            <person name="Hauser L."/>
            <person name="Brettin T.S."/>
            <person name="Detter J.C."/>
            <person name="Han S."/>
            <person name="de Vos W.M."/>
            <person name="Janssen P.H."/>
            <person name="Smidt H."/>
        </authorList>
    </citation>
    <scope>NUCLEOTIDE SEQUENCE [LARGE SCALE GENOMIC DNA]</scope>
    <source>
        <strain evidence="2 3">Ellin514</strain>
    </source>
</reference>
<comment type="caution">
    <text evidence="2">The sequence shown here is derived from an EMBL/GenBank/DDBJ whole genome shotgun (WGS) entry which is preliminary data.</text>
</comment>
<feature type="transmembrane region" description="Helical" evidence="1">
    <location>
        <begin position="71"/>
        <end position="94"/>
    </location>
</feature>
<keyword evidence="3" id="KW-1185">Reference proteome</keyword>
<evidence type="ECO:0000313" key="2">
    <source>
        <dbReference type="EMBL" id="EEF58083.1"/>
    </source>
</evidence>
<name>B9XPY6_PEDPL</name>
<dbReference type="RefSeq" id="WP_007417872.1">
    <property type="nucleotide sequence ID" value="NZ_ABOX02000050.1"/>
</dbReference>
<organism evidence="2 3">
    <name type="scientific">Pedosphaera parvula (strain Ellin514)</name>
    <dbReference type="NCBI Taxonomy" id="320771"/>
    <lineage>
        <taxon>Bacteria</taxon>
        <taxon>Pseudomonadati</taxon>
        <taxon>Verrucomicrobiota</taxon>
        <taxon>Pedosphaerae</taxon>
        <taxon>Pedosphaerales</taxon>
        <taxon>Pedosphaeraceae</taxon>
        <taxon>Pedosphaera</taxon>
    </lineage>
</organism>
<keyword evidence="1" id="KW-0812">Transmembrane</keyword>
<dbReference type="OrthoDB" id="194745at2"/>
<dbReference type="EMBL" id="ABOX02000050">
    <property type="protein sequence ID" value="EEF58083.1"/>
    <property type="molecule type" value="Genomic_DNA"/>
</dbReference>
<dbReference type="AlphaFoldDB" id="B9XPY6"/>
<keyword evidence="1" id="KW-1133">Transmembrane helix</keyword>
<dbReference type="Proteomes" id="UP000003688">
    <property type="component" value="Unassembled WGS sequence"/>
</dbReference>
<feature type="transmembrane region" description="Helical" evidence="1">
    <location>
        <begin position="101"/>
        <end position="122"/>
    </location>
</feature>
<evidence type="ECO:0000313" key="3">
    <source>
        <dbReference type="Proteomes" id="UP000003688"/>
    </source>
</evidence>
<protein>
    <submittedName>
        <fullName evidence="2">Signal peptide protein</fullName>
    </submittedName>
</protein>